<evidence type="ECO:0000313" key="8">
    <source>
        <dbReference type="Proteomes" id="UP000724874"/>
    </source>
</evidence>
<comment type="caution">
    <text evidence="7">The sequence shown here is derived from an EMBL/GenBank/DDBJ whole genome shotgun (WGS) entry which is preliminary data.</text>
</comment>
<protein>
    <submittedName>
        <fullName evidence="7">CPSF A subunit region-domain-containing protein</fullName>
    </submittedName>
</protein>
<accession>A0A9P5NYH4</accession>
<dbReference type="AlphaFoldDB" id="A0A9P5NYH4"/>
<dbReference type="GO" id="GO:0003676">
    <property type="term" value="F:nucleic acid binding"/>
    <property type="evidence" value="ECO:0007669"/>
    <property type="project" value="InterPro"/>
</dbReference>
<dbReference type="InterPro" id="IPR050358">
    <property type="entry name" value="RSE1/DDB1/CFT1"/>
</dbReference>
<sequence length="1256" mass="137334">MKVISTFHPSSSVLSSVKCRLVTRDLEHLVVAKLSRLDVYSIRSHGLQHECGVNVWGKICSVKALPLSDTGYDTRSHMLVMITHPEPELLVLEYTENEGVGGLTVKKQVSLFERLPRVAEFFTNFIVHPSGRLAVVSCYAGKLKVVTFKGGNYQEDFDVSLPEINIFSLAFLPSSDDDYALAILHLDSQERLQLCTRDLDVSSLDLSQQFSTLMPPTLIPEKFAPYPTDSALHLIPVQPDVPDDILDVPEDSFLGGIIVAESQEKQKGKQKRLESKKKGKDAAEAAKARAKEQERGNRRRKPKAVVDWPWNELTAWSAIDHVPFRFLLGDSFGRLLMLSLDNVNELGMVLVPLGETSPATSLTYLTNQVVYLGSHLGDSQLLQLSSSENSQEVPSALTIPEGLKTVSKDNLLTTSSKKGKEKAAPDNDMDIDSETPDNYSKGRIVEPTGSYITVLETYKNLAPIMDAILVDVDGSGQSQIVTCSGGANTGSLNVVRNGADFKEMAFVPGLTDVARIWSVHTVHDESNDSHILLSTINETHLFQLNEYGAGVTLRLAEAVSLGGLISNQPTLAFSNFCKRENGVYNSSYLFVQVVPTGAFLLEWDIYLESFVERASWEVRNTAGPGSRPLEVVAASINPSQVALALSGGEIVLLCIENGAKQFRQLITHSTFSEISAISFSPLDPKKFFSTLLVVSYWSTNTIELFTLREGILKSEMRTKSPPLPAVVRSLLFTGYHPYLLAGLGDGSVASLQWRDGALKDLKIISLGRSPVTLTPCEVEGRKTVFAAGNQAMVFYCEKNRLASSAIMLKEISAASKLNTKLFTSSLILASPTGLYIGSIKDLNKMHIRTAKFGLENPRRIAHAPSLKAFGVGCTRVEPGRIGTYESLTSSFHVVDDNSLSRLGQYQCEPDEEITAVLSFNSIVENESKPFFCLGTMLYKPEEKEPSVGRLLIFTAYTATGTSKTSSLELSLVASAEVQGCVFALKYVNDKIVAAVNSSILLYNFDVSLEESQAPVFSLKRLAEWNHNYMVTSLGSFNDHIAAGDQISSVSLLKVTGDKILSEARDYGPLYPVAVEALSVTNIIVSNDTLNVLIFALGKQMRGEALEAVGSFHLADMATKFLRGSISAMDKSQETNKLSPEVIFFTSSGRIGVVTDIQDNELSLHLTELQRNLASVISGVGSVSHTRFRAPKNTRGTSDADGSAYGFIDGDFLEQFLGLQGNPEKLEKVMKGGSEPETLKMSVDNISRFLEQLQSLH</sequence>
<dbReference type="Pfam" id="PF10433">
    <property type="entry name" value="Beta-prop_RSE1_1st"/>
    <property type="match status" value="1"/>
</dbReference>
<dbReference type="Proteomes" id="UP000724874">
    <property type="component" value="Unassembled WGS sequence"/>
</dbReference>
<feature type="domain" description="RSE1/DDB1/CPSF1 first beta-propeller" evidence="5">
    <location>
        <begin position="12"/>
        <end position="391"/>
    </location>
</feature>
<dbReference type="EMBL" id="JADNYJ010000010">
    <property type="protein sequence ID" value="KAF8908996.1"/>
    <property type="molecule type" value="Genomic_DNA"/>
</dbReference>
<dbReference type="InterPro" id="IPR018846">
    <property type="entry name" value="Beta-prop_RSE1/DDB1/CPSF1_1st"/>
</dbReference>
<evidence type="ECO:0000256" key="3">
    <source>
        <dbReference type="SAM" id="MobiDB-lite"/>
    </source>
</evidence>
<comment type="subcellular location">
    <subcellularLocation>
        <location evidence="1">Nucleus</location>
    </subcellularLocation>
</comment>
<dbReference type="Gene3D" id="1.10.150.910">
    <property type="match status" value="1"/>
</dbReference>
<dbReference type="Pfam" id="PF03178">
    <property type="entry name" value="CPSF_A"/>
    <property type="match status" value="1"/>
</dbReference>
<feature type="compositionally biased region" description="Basic and acidic residues" evidence="3">
    <location>
        <begin position="280"/>
        <end position="296"/>
    </location>
</feature>
<reference evidence="7" key="1">
    <citation type="submission" date="2020-11" db="EMBL/GenBank/DDBJ databases">
        <authorList>
            <consortium name="DOE Joint Genome Institute"/>
            <person name="Ahrendt S."/>
            <person name="Riley R."/>
            <person name="Andreopoulos W."/>
            <person name="LaButti K."/>
            <person name="Pangilinan J."/>
            <person name="Ruiz-duenas F.J."/>
            <person name="Barrasa J.M."/>
            <person name="Sanchez-Garcia M."/>
            <person name="Camarero S."/>
            <person name="Miyauchi S."/>
            <person name="Serrano A."/>
            <person name="Linde D."/>
            <person name="Babiker R."/>
            <person name="Drula E."/>
            <person name="Ayuso-Fernandez I."/>
            <person name="Pacheco R."/>
            <person name="Padilla G."/>
            <person name="Ferreira P."/>
            <person name="Barriuso J."/>
            <person name="Kellner H."/>
            <person name="Castanera R."/>
            <person name="Alfaro M."/>
            <person name="Ramirez L."/>
            <person name="Pisabarro A.G."/>
            <person name="Kuo A."/>
            <person name="Tritt A."/>
            <person name="Lipzen A."/>
            <person name="He G."/>
            <person name="Yan M."/>
            <person name="Ng V."/>
            <person name="Cullen D."/>
            <person name="Martin F."/>
            <person name="Rosso M.-N."/>
            <person name="Henrissat B."/>
            <person name="Hibbett D."/>
            <person name="Martinez A.T."/>
            <person name="Grigoriev I.V."/>
        </authorList>
    </citation>
    <scope>NUCLEOTIDE SEQUENCE</scope>
    <source>
        <strain evidence="7">AH 44721</strain>
    </source>
</reference>
<dbReference type="Gene3D" id="2.130.10.10">
    <property type="entry name" value="YVTN repeat-like/Quinoprotein amine dehydrogenase"/>
    <property type="match status" value="3"/>
</dbReference>
<name>A0A9P5NYH4_GYMJU</name>
<proteinExistence type="predicted"/>
<dbReference type="OrthoDB" id="433457at2759"/>
<feature type="domain" description="RSE1/DDB1/CPSF1 C-terminal" evidence="4">
    <location>
        <begin position="889"/>
        <end position="1216"/>
    </location>
</feature>
<keyword evidence="8" id="KW-1185">Reference proteome</keyword>
<dbReference type="Pfam" id="PF23726">
    <property type="entry name" value="Beta-prop_RSE1_2nd"/>
    <property type="match status" value="1"/>
</dbReference>
<dbReference type="InterPro" id="IPR036322">
    <property type="entry name" value="WD40_repeat_dom_sf"/>
</dbReference>
<dbReference type="InterPro" id="IPR004871">
    <property type="entry name" value="RSE1/DDB1/CPSF1_C"/>
</dbReference>
<feature type="region of interest" description="Disordered" evidence="3">
    <location>
        <begin position="410"/>
        <end position="442"/>
    </location>
</feature>
<organism evidence="7 8">
    <name type="scientific">Gymnopilus junonius</name>
    <name type="common">Spectacular rustgill mushroom</name>
    <name type="synonym">Gymnopilus spectabilis subsp. junonius</name>
    <dbReference type="NCBI Taxonomy" id="109634"/>
    <lineage>
        <taxon>Eukaryota</taxon>
        <taxon>Fungi</taxon>
        <taxon>Dikarya</taxon>
        <taxon>Basidiomycota</taxon>
        <taxon>Agaricomycotina</taxon>
        <taxon>Agaricomycetes</taxon>
        <taxon>Agaricomycetidae</taxon>
        <taxon>Agaricales</taxon>
        <taxon>Agaricineae</taxon>
        <taxon>Hymenogastraceae</taxon>
        <taxon>Gymnopilus</taxon>
    </lineage>
</organism>
<dbReference type="PANTHER" id="PTHR10644">
    <property type="entry name" value="DNA REPAIR/RNA PROCESSING CPSF FAMILY"/>
    <property type="match status" value="1"/>
</dbReference>
<evidence type="ECO:0000256" key="1">
    <source>
        <dbReference type="ARBA" id="ARBA00004123"/>
    </source>
</evidence>
<evidence type="ECO:0000259" key="6">
    <source>
        <dbReference type="Pfam" id="PF23726"/>
    </source>
</evidence>
<dbReference type="InterPro" id="IPR015943">
    <property type="entry name" value="WD40/YVTN_repeat-like_dom_sf"/>
</dbReference>
<evidence type="ECO:0000259" key="5">
    <source>
        <dbReference type="Pfam" id="PF10433"/>
    </source>
</evidence>
<evidence type="ECO:0000256" key="2">
    <source>
        <dbReference type="ARBA" id="ARBA00023242"/>
    </source>
</evidence>
<evidence type="ECO:0000259" key="4">
    <source>
        <dbReference type="Pfam" id="PF03178"/>
    </source>
</evidence>
<evidence type="ECO:0000313" key="7">
    <source>
        <dbReference type="EMBL" id="KAF8908996.1"/>
    </source>
</evidence>
<feature type="region of interest" description="Disordered" evidence="3">
    <location>
        <begin position="265"/>
        <end position="302"/>
    </location>
</feature>
<gene>
    <name evidence="7" type="ORF">CPB84DRAFT_1834535</name>
</gene>
<dbReference type="SUPFAM" id="SSF50978">
    <property type="entry name" value="WD40 repeat-like"/>
    <property type="match status" value="1"/>
</dbReference>
<feature type="domain" description="RSE1/DDB1/CPSF1 second beta-propeller" evidence="6">
    <location>
        <begin position="510"/>
        <end position="838"/>
    </location>
</feature>
<dbReference type="GO" id="GO:0005634">
    <property type="term" value="C:nucleus"/>
    <property type="evidence" value="ECO:0007669"/>
    <property type="project" value="UniProtKB-SubCell"/>
</dbReference>
<keyword evidence="2" id="KW-0539">Nucleus</keyword>
<dbReference type="InterPro" id="IPR058543">
    <property type="entry name" value="Beta-prop_RSE1/DDB1/CPSF1_2nd"/>
</dbReference>